<keyword evidence="3" id="KW-1185">Reference proteome</keyword>
<feature type="region of interest" description="Disordered" evidence="1">
    <location>
        <begin position="1"/>
        <end position="87"/>
    </location>
</feature>
<organism evidence="2 3">
    <name type="scientific">Patella caerulea</name>
    <name type="common">Rayed Mediterranean limpet</name>
    <dbReference type="NCBI Taxonomy" id="87958"/>
    <lineage>
        <taxon>Eukaryota</taxon>
        <taxon>Metazoa</taxon>
        <taxon>Spiralia</taxon>
        <taxon>Lophotrochozoa</taxon>
        <taxon>Mollusca</taxon>
        <taxon>Gastropoda</taxon>
        <taxon>Patellogastropoda</taxon>
        <taxon>Patelloidea</taxon>
        <taxon>Patellidae</taxon>
        <taxon>Patella</taxon>
    </lineage>
</organism>
<name>A0AAN8JF82_PATCE</name>
<feature type="compositionally biased region" description="Basic and acidic residues" evidence="1">
    <location>
        <begin position="1"/>
        <end position="25"/>
    </location>
</feature>
<proteinExistence type="predicted"/>
<accession>A0AAN8JF82</accession>
<dbReference type="AlphaFoldDB" id="A0AAN8JF82"/>
<feature type="compositionally biased region" description="Basic and acidic residues" evidence="1">
    <location>
        <begin position="45"/>
        <end position="68"/>
    </location>
</feature>
<gene>
    <name evidence="2" type="ORF">SNE40_014707</name>
</gene>
<evidence type="ECO:0000256" key="1">
    <source>
        <dbReference type="SAM" id="MobiDB-lite"/>
    </source>
</evidence>
<evidence type="ECO:0000313" key="2">
    <source>
        <dbReference type="EMBL" id="KAK6176417.1"/>
    </source>
</evidence>
<protein>
    <submittedName>
        <fullName evidence="2">Uncharacterized protein</fullName>
    </submittedName>
</protein>
<dbReference type="EMBL" id="JAZGQO010000010">
    <property type="protein sequence ID" value="KAK6176417.1"/>
    <property type="molecule type" value="Genomic_DNA"/>
</dbReference>
<comment type="caution">
    <text evidence="2">The sequence shown here is derived from an EMBL/GenBank/DDBJ whole genome shotgun (WGS) entry which is preliminary data.</text>
</comment>
<sequence>MVHDEQGEEEPHGQQRARGVERKVVPEVSSRIKRPLPKGRWCTMVHDEQGEEEPHGQQRARGVERKVVPEVSSRIKRPLPKGPSNSFHHTLQRVLLREQRILAVYGVSLIQQGRQMKQEKHEK</sequence>
<evidence type="ECO:0000313" key="3">
    <source>
        <dbReference type="Proteomes" id="UP001347796"/>
    </source>
</evidence>
<reference evidence="2 3" key="1">
    <citation type="submission" date="2024-01" db="EMBL/GenBank/DDBJ databases">
        <title>The genome of the rayed Mediterranean limpet Patella caerulea (Linnaeus, 1758).</title>
        <authorList>
            <person name="Anh-Thu Weber A."/>
            <person name="Halstead-Nussloch G."/>
        </authorList>
    </citation>
    <scope>NUCLEOTIDE SEQUENCE [LARGE SCALE GENOMIC DNA]</scope>
    <source>
        <strain evidence="2">AATW-2023a</strain>
        <tissue evidence="2">Whole specimen</tissue>
    </source>
</reference>
<dbReference type="Proteomes" id="UP001347796">
    <property type="component" value="Unassembled WGS sequence"/>
</dbReference>